<evidence type="ECO:0000259" key="2">
    <source>
        <dbReference type="Pfam" id="PF00561"/>
    </source>
</evidence>
<proteinExistence type="predicted"/>
<sequence>MGITEHVVRSPRHTTSYLAAGPPDGALMIFVHGWPATARTWKHQIRCFAALGFRVVAPDMRGYGNSTVYGSSDAYAQENVVADMLELLAHLGRHSAVWIGHDWGSPTVWNLAAHHPDRCVAVASLCVPYARLERGLDALLSSVNRTTYPAETYPAGQYDYMAYYEQHADEVIELFDSAPAGVVKAFYRRGDQASIGTVSRTAVISRDGGWFGGTGIVPDVPLDTAVLDEVDLAALASSFARNGFAGPIAYYLNHVANRDFASRAPGDGHLDLPVLFVGAAYDQVADVVTTDAAEPMRRWCRDLTEITIEAGHWVALEQPEKVNAVLAHWLATRTGSFWPTGSP</sequence>
<organism evidence="3 4">
    <name type="scientific">Pseudonocardia alaniniphila</name>
    <dbReference type="NCBI Taxonomy" id="75291"/>
    <lineage>
        <taxon>Bacteria</taxon>
        <taxon>Bacillati</taxon>
        <taxon>Actinomycetota</taxon>
        <taxon>Actinomycetes</taxon>
        <taxon>Pseudonocardiales</taxon>
        <taxon>Pseudonocardiaceae</taxon>
        <taxon>Pseudonocardia</taxon>
    </lineage>
</organism>
<dbReference type="SUPFAM" id="SSF53474">
    <property type="entry name" value="alpha/beta-Hydrolases"/>
    <property type="match status" value="1"/>
</dbReference>
<keyword evidence="1 3" id="KW-0378">Hydrolase</keyword>
<evidence type="ECO:0000256" key="1">
    <source>
        <dbReference type="ARBA" id="ARBA00022801"/>
    </source>
</evidence>
<reference evidence="3 4" key="1">
    <citation type="submission" date="2022-03" db="EMBL/GenBank/DDBJ databases">
        <title>Pseudonocardia alaer sp. nov., a novel actinomycete isolated from reed forest soil.</title>
        <authorList>
            <person name="Wang L."/>
        </authorList>
    </citation>
    <scope>NUCLEOTIDE SEQUENCE [LARGE SCALE GENOMIC DNA]</scope>
    <source>
        <strain evidence="3 4">Y-16303</strain>
    </source>
</reference>
<evidence type="ECO:0000313" key="4">
    <source>
        <dbReference type="Proteomes" id="UP001299970"/>
    </source>
</evidence>
<dbReference type="InterPro" id="IPR000073">
    <property type="entry name" value="AB_hydrolase_1"/>
</dbReference>
<dbReference type="PANTHER" id="PTHR43329">
    <property type="entry name" value="EPOXIDE HYDROLASE"/>
    <property type="match status" value="1"/>
</dbReference>
<dbReference type="Gene3D" id="3.40.50.1820">
    <property type="entry name" value="alpha/beta hydrolase"/>
    <property type="match status" value="1"/>
</dbReference>
<protein>
    <submittedName>
        <fullName evidence="3">Alpha/beta hydrolase</fullName>
    </submittedName>
</protein>
<dbReference type="InterPro" id="IPR000639">
    <property type="entry name" value="Epox_hydrolase-like"/>
</dbReference>
<dbReference type="EMBL" id="JAKXMK010000010">
    <property type="protein sequence ID" value="MCH6166531.1"/>
    <property type="molecule type" value="Genomic_DNA"/>
</dbReference>
<dbReference type="Pfam" id="PF00561">
    <property type="entry name" value="Abhydrolase_1"/>
    <property type="match status" value="1"/>
</dbReference>
<keyword evidence="4" id="KW-1185">Reference proteome</keyword>
<dbReference type="PRINTS" id="PR00412">
    <property type="entry name" value="EPOXHYDRLASE"/>
</dbReference>
<dbReference type="RefSeq" id="WP_241036563.1">
    <property type="nucleotide sequence ID" value="NZ_BAAAJF010000039.1"/>
</dbReference>
<feature type="domain" description="AB hydrolase-1" evidence="2">
    <location>
        <begin position="27"/>
        <end position="318"/>
    </location>
</feature>
<comment type="caution">
    <text evidence="3">The sequence shown here is derived from an EMBL/GenBank/DDBJ whole genome shotgun (WGS) entry which is preliminary data.</text>
</comment>
<gene>
    <name evidence="3" type="ORF">MMF94_12645</name>
</gene>
<accession>A0ABS9TDB0</accession>
<evidence type="ECO:0000313" key="3">
    <source>
        <dbReference type="EMBL" id="MCH6166531.1"/>
    </source>
</evidence>
<dbReference type="Proteomes" id="UP001299970">
    <property type="component" value="Unassembled WGS sequence"/>
</dbReference>
<dbReference type="InterPro" id="IPR029058">
    <property type="entry name" value="AB_hydrolase_fold"/>
</dbReference>
<dbReference type="GO" id="GO:0016787">
    <property type="term" value="F:hydrolase activity"/>
    <property type="evidence" value="ECO:0007669"/>
    <property type="project" value="UniProtKB-KW"/>
</dbReference>
<name>A0ABS9TDB0_9PSEU</name>